<dbReference type="Pfam" id="PF03269">
    <property type="entry name" value="DUF268"/>
    <property type="match status" value="1"/>
</dbReference>
<dbReference type="SUPFAM" id="SSF53335">
    <property type="entry name" value="S-adenosyl-L-methionine-dependent methyltransferases"/>
    <property type="match status" value="1"/>
</dbReference>
<evidence type="ECO:0000313" key="2">
    <source>
        <dbReference type="Proteomes" id="UP000199581"/>
    </source>
</evidence>
<protein>
    <recommendedName>
        <fullName evidence="3">DUF268 domain-containing protein</fullName>
    </recommendedName>
</protein>
<evidence type="ECO:0008006" key="3">
    <source>
        <dbReference type="Google" id="ProtNLM"/>
    </source>
</evidence>
<proteinExistence type="predicted"/>
<dbReference type="OrthoDB" id="9792586at2"/>
<gene>
    <name evidence="1" type="ORF">SAMN05421830_113109</name>
</gene>
<dbReference type="InterPro" id="IPR004951">
    <property type="entry name" value="DUF268_CAE_spp"/>
</dbReference>
<organism evidence="1 2">
    <name type="scientific">Desulfomicrobium norvegicum (strain DSM 1741 / NCIMB 8310)</name>
    <name type="common">Desulfovibrio baculatus (strain Norway 4)</name>
    <name type="synonym">Desulfovibrio desulfuricans (strain Norway 4)</name>
    <dbReference type="NCBI Taxonomy" id="52561"/>
    <lineage>
        <taxon>Bacteria</taxon>
        <taxon>Pseudomonadati</taxon>
        <taxon>Thermodesulfobacteriota</taxon>
        <taxon>Desulfovibrionia</taxon>
        <taxon>Desulfovibrionales</taxon>
        <taxon>Desulfomicrobiaceae</taxon>
        <taxon>Desulfomicrobium</taxon>
    </lineage>
</organism>
<dbReference type="EMBL" id="FOTO01000013">
    <property type="protein sequence ID" value="SFM08165.1"/>
    <property type="molecule type" value="Genomic_DNA"/>
</dbReference>
<dbReference type="RefSeq" id="WP_092193803.1">
    <property type="nucleotide sequence ID" value="NZ_FOTO01000013.1"/>
</dbReference>
<dbReference type="Gene3D" id="3.40.50.150">
    <property type="entry name" value="Vaccinia Virus protein VP39"/>
    <property type="match status" value="1"/>
</dbReference>
<sequence>MIVRPWNLFKRFCEFYLKTHTPNPNHWANFRDNYAAYFQAYEGSKLARPDERLRFYPVLGEATATTEIDLYYFYQNAWAARMVAETQPANVVDIGSSTSFVSVLSQFVPTTFFDIRPIEVNLPGLSARAGSILDMPLGPGTAEFITSICVIEHIGLGRYGDPIHPDGQWLAAMELDRVLAPGGKLALSLTAGPDCVAYNAHRIFKKERFLELFPRYGLANEALFTPHPSPMEALAEVEPGEFAVYATLLIKPVDAGPLECLGLPKAVTEALLDLTEGRFTLIGRCLQPLAKRLADAGATGAVIDFDVLMRGVLESCAPLPGWGYEVREADLARPFQLDPADPAPVFLAGPPLSPTAQPRMDPALNREWLSTLVLEATARHDRTCLIDAAAWQAGLPGINLPGYFTELAQAVYQTHEVKNAPGIVIFLPRQGG</sequence>
<evidence type="ECO:0000313" key="1">
    <source>
        <dbReference type="EMBL" id="SFM08165.1"/>
    </source>
</evidence>
<dbReference type="AlphaFoldDB" id="A0A8G2FFL5"/>
<reference evidence="1 2" key="1">
    <citation type="submission" date="2016-10" db="EMBL/GenBank/DDBJ databases">
        <authorList>
            <person name="Varghese N."/>
            <person name="Submissions S."/>
        </authorList>
    </citation>
    <scope>NUCLEOTIDE SEQUENCE [LARGE SCALE GENOMIC DNA]</scope>
    <source>
        <strain evidence="1 2">DSM 1741</strain>
    </source>
</reference>
<dbReference type="InterPro" id="IPR029063">
    <property type="entry name" value="SAM-dependent_MTases_sf"/>
</dbReference>
<comment type="caution">
    <text evidence="1">The sequence shown here is derived from an EMBL/GenBank/DDBJ whole genome shotgun (WGS) entry which is preliminary data.</text>
</comment>
<dbReference type="Proteomes" id="UP000199581">
    <property type="component" value="Unassembled WGS sequence"/>
</dbReference>
<accession>A0A8G2FFL5</accession>
<keyword evidence="2" id="KW-1185">Reference proteome</keyword>
<name>A0A8G2FFL5_DESNO</name>